<feature type="binding site" evidence="6">
    <location>
        <begin position="176"/>
        <end position="177"/>
    </location>
    <ligand>
        <name>S-adenosyl-L-methionine</name>
        <dbReference type="ChEBI" id="CHEBI:59789"/>
    </ligand>
</feature>
<keyword evidence="9" id="KW-1185">Reference proteome</keyword>
<evidence type="ECO:0000256" key="1">
    <source>
        <dbReference type="ARBA" id="ARBA00001541"/>
    </source>
</evidence>
<gene>
    <name evidence="8" type="ORF">P775_13740</name>
</gene>
<keyword evidence="4" id="KW-0808">Transferase</keyword>
<dbReference type="InterPro" id="IPR022642">
    <property type="entry name" value="CheR_C"/>
</dbReference>
<dbReference type="GO" id="GO:0008983">
    <property type="term" value="F:protein-glutamate O-methyltransferase activity"/>
    <property type="evidence" value="ECO:0007669"/>
    <property type="project" value="UniProtKB-EC"/>
</dbReference>
<dbReference type="InterPro" id="IPR036804">
    <property type="entry name" value="CheR_N_sf"/>
</dbReference>
<sequence>MAESRLRKRVRALGLSSVSEYCSLIFDKDGLKEEHADLVDVMTTNTTDFFREPDHFECLKNIIIPSLISQRSGRGKPRLKIWSAASSIGAEAYTIAMVLSEMSLNRSDFLYSILGTDISLTVLDQAKIAIYPTEMINTIPKSIRERYLLQSRSGQKPSQVRIIPELRKQVRFSQMNLTDETYSVDRDVDVIFLRNVLIYFDAERQEAIIKRLFGHLRKGGYLLIGHSESLIRSAVALRQIAPAVFQKI</sequence>
<dbReference type="PRINTS" id="PR00996">
    <property type="entry name" value="CHERMTFRASE"/>
</dbReference>
<evidence type="ECO:0000313" key="9">
    <source>
        <dbReference type="Proteomes" id="UP000231259"/>
    </source>
</evidence>
<dbReference type="InterPro" id="IPR029063">
    <property type="entry name" value="SAM-dependent_MTases_sf"/>
</dbReference>
<keyword evidence="3" id="KW-0489">Methyltransferase</keyword>
<dbReference type="InterPro" id="IPR026024">
    <property type="entry name" value="Chemotaxis_MeTrfase_CheR"/>
</dbReference>
<dbReference type="Pfam" id="PF01739">
    <property type="entry name" value="CheR"/>
    <property type="match status" value="1"/>
</dbReference>
<dbReference type="PANTHER" id="PTHR24422:SF26">
    <property type="entry name" value="CHEMOTAXIS PROTEIN METHYLTRANSFERASE"/>
    <property type="match status" value="1"/>
</dbReference>
<evidence type="ECO:0000256" key="4">
    <source>
        <dbReference type="ARBA" id="ARBA00022679"/>
    </source>
</evidence>
<evidence type="ECO:0000259" key="7">
    <source>
        <dbReference type="PROSITE" id="PS50123"/>
    </source>
</evidence>
<name>A0A2G8RDT4_9RHOB</name>
<dbReference type="Gene3D" id="1.10.155.10">
    <property type="entry name" value="Chemotaxis receptor methyltransferase CheR, N-terminal domain"/>
    <property type="match status" value="1"/>
</dbReference>
<organism evidence="8 9">
    <name type="scientific">Puniceibacterium antarcticum</name>
    <dbReference type="NCBI Taxonomy" id="1206336"/>
    <lineage>
        <taxon>Bacteria</taxon>
        <taxon>Pseudomonadati</taxon>
        <taxon>Pseudomonadota</taxon>
        <taxon>Alphaproteobacteria</taxon>
        <taxon>Rhodobacterales</taxon>
        <taxon>Paracoccaceae</taxon>
        <taxon>Puniceibacterium</taxon>
    </lineage>
</organism>
<feature type="binding site" evidence="6">
    <location>
        <begin position="194"/>
        <end position="195"/>
    </location>
    <ligand>
        <name>S-adenosyl-L-methionine</name>
        <dbReference type="ChEBI" id="CHEBI:59789"/>
    </ligand>
</feature>
<feature type="binding site" evidence="6">
    <location>
        <position position="47"/>
    </location>
    <ligand>
        <name>S-adenosyl-L-methionine</name>
        <dbReference type="ChEBI" id="CHEBI:59789"/>
    </ligand>
</feature>
<dbReference type="EC" id="2.1.1.80" evidence="2"/>
<dbReference type="GO" id="GO:0032259">
    <property type="term" value="P:methylation"/>
    <property type="evidence" value="ECO:0007669"/>
    <property type="project" value="UniProtKB-KW"/>
</dbReference>
<feature type="binding site" evidence="6">
    <location>
        <position position="91"/>
    </location>
    <ligand>
        <name>S-adenosyl-L-methionine</name>
        <dbReference type="ChEBI" id="CHEBI:59789"/>
    </ligand>
</feature>
<comment type="catalytic activity">
    <reaction evidence="1">
        <text>L-glutamyl-[protein] + S-adenosyl-L-methionine = [protein]-L-glutamate 5-O-methyl ester + S-adenosyl-L-homocysteine</text>
        <dbReference type="Rhea" id="RHEA:24452"/>
        <dbReference type="Rhea" id="RHEA-COMP:10208"/>
        <dbReference type="Rhea" id="RHEA-COMP:10311"/>
        <dbReference type="ChEBI" id="CHEBI:29973"/>
        <dbReference type="ChEBI" id="CHEBI:57856"/>
        <dbReference type="ChEBI" id="CHEBI:59789"/>
        <dbReference type="ChEBI" id="CHEBI:82795"/>
        <dbReference type="EC" id="2.1.1.80"/>
    </reaction>
</comment>
<dbReference type="Gene3D" id="3.40.50.150">
    <property type="entry name" value="Vaccinia Virus protein VP39"/>
    <property type="match status" value="1"/>
</dbReference>
<dbReference type="CDD" id="cd02440">
    <property type="entry name" value="AdoMet_MTases"/>
    <property type="match status" value="1"/>
</dbReference>
<reference evidence="8 9" key="1">
    <citation type="submission" date="2013-09" db="EMBL/GenBank/DDBJ databases">
        <title>Genome sequencing of Phaeobacter antarcticus sp. nov. SM1211.</title>
        <authorList>
            <person name="Zhang X.-Y."/>
            <person name="Liu C."/>
            <person name="Chen X.-L."/>
            <person name="Xie B.-B."/>
            <person name="Qin Q.-L."/>
            <person name="Rong J.-C."/>
            <person name="Zhang Y.-Z."/>
        </authorList>
    </citation>
    <scope>NUCLEOTIDE SEQUENCE [LARGE SCALE GENOMIC DNA]</scope>
    <source>
        <strain evidence="8 9">SM1211</strain>
    </source>
</reference>
<proteinExistence type="predicted"/>
<feature type="domain" description="CheR-type methyltransferase" evidence="7">
    <location>
        <begin position="1"/>
        <end position="248"/>
    </location>
</feature>
<feature type="binding site" evidence="6">
    <location>
        <position position="45"/>
    </location>
    <ligand>
        <name>S-adenosyl-L-methionine</name>
        <dbReference type="ChEBI" id="CHEBI:59789"/>
    </ligand>
</feature>
<dbReference type="AlphaFoldDB" id="A0A2G8RDT4"/>
<evidence type="ECO:0000256" key="3">
    <source>
        <dbReference type="ARBA" id="ARBA00022603"/>
    </source>
</evidence>
<dbReference type="SMART" id="SM00138">
    <property type="entry name" value="MeTrc"/>
    <property type="match status" value="1"/>
</dbReference>
<protein>
    <recommendedName>
        <fullName evidence="2">protein-glutamate O-methyltransferase</fullName>
        <ecNumber evidence="2">2.1.1.80</ecNumber>
    </recommendedName>
</protein>
<keyword evidence="5 6" id="KW-0949">S-adenosyl-L-methionine</keyword>
<dbReference type="SUPFAM" id="SSF47757">
    <property type="entry name" value="Chemotaxis receptor methyltransferase CheR, N-terminal domain"/>
    <property type="match status" value="1"/>
</dbReference>
<dbReference type="PROSITE" id="PS50123">
    <property type="entry name" value="CHER"/>
    <property type="match status" value="1"/>
</dbReference>
<dbReference type="Proteomes" id="UP000231259">
    <property type="component" value="Unassembled WGS sequence"/>
</dbReference>
<dbReference type="SUPFAM" id="SSF53335">
    <property type="entry name" value="S-adenosyl-L-methionine-dependent methyltransferases"/>
    <property type="match status" value="1"/>
</dbReference>
<comment type="caution">
    <text evidence="8">The sequence shown here is derived from an EMBL/GenBank/DDBJ whole genome shotgun (WGS) entry which is preliminary data.</text>
</comment>
<dbReference type="InterPro" id="IPR050903">
    <property type="entry name" value="Bact_Chemotaxis_MeTrfase"/>
</dbReference>
<evidence type="ECO:0000256" key="6">
    <source>
        <dbReference type="PIRSR" id="PIRSR000410-1"/>
    </source>
</evidence>
<dbReference type="EMBL" id="AWWI01000096">
    <property type="protein sequence ID" value="PIL19581.1"/>
    <property type="molecule type" value="Genomic_DNA"/>
</dbReference>
<evidence type="ECO:0000313" key="8">
    <source>
        <dbReference type="EMBL" id="PIL19581.1"/>
    </source>
</evidence>
<dbReference type="PANTHER" id="PTHR24422">
    <property type="entry name" value="CHEMOTAXIS PROTEIN METHYLTRANSFERASE"/>
    <property type="match status" value="1"/>
</dbReference>
<dbReference type="PIRSF" id="PIRSF000410">
    <property type="entry name" value="CheR"/>
    <property type="match status" value="1"/>
</dbReference>
<evidence type="ECO:0000256" key="5">
    <source>
        <dbReference type="ARBA" id="ARBA00022691"/>
    </source>
</evidence>
<feature type="binding site" evidence="6">
    <location>
        <position position="51"/>
    </location>
    <ligand>
        <name>S-adenosyl-L-methionine</name>
        <dbReference type="ChEBI" id="CHEBI:59789"/>
    </ligand>
</feature>
<accession>A0A2G8RDT4</accession>
<dbReference type="InterPro" id="IPR000780">
    <property type="entry name" value="CheR_MeTrfase"/>
</dbReference>
<feature type="binding site" evidence="6">
    <location>
        <position position="117"/>
    </location>
    <ligand>
        <name>S-adenosyl-L-methionine</name>
        <dbReference type="ChEBI" id="CHEBI:59789"/>
    </ligand>
</feature>
<evidence type="ECO:0000256" key="2">
    <source>
        <dbReference type="ARBA" id="ARBA00012534"/>
    </source>
</evidence>